<gene>
    <name evidence="1" type="ORF">ILUMI_03761</name>
</gene>
<dbReference type="OrthoDB" id="8030860at2759"/>
<reference evidence="1" key="1">
    <citation type="submission" date="2019-08" db="EMBL/GenBank/DDBJ databases">
        <title>The genome of the North American firefly Photinus pyralis.</title>
        <authorList>
            <consortium name="Photinus pyralis genome working group"/>
            <person name="Fallon T.R."/>
            <person name="Sander Lower S.E."/>
            <person name="Weng J.-K."/>
        </authorList>
    </citation>
    <scope>NUCLEOTIDE SEQUENCE</scope>
    <source>
        <strain evidence="1">TRF0915ILg1</strain>
        <tissue evidence="1">Whole body</tissue>
    </source>
</reference>
<dbReference type="AlphaFoldDB" id="A0A8K0DL44"/>
<keyword evidence="2" id="KW-1185">Reference proteome</keyword>
<protein>
    <submittedName>
        <fullName evidence="1">Uncharacterized protein</fullName>
    </submittedName>
</protein>
<feature type="non-terminal residue" evidence="1">
    <location>
        <position position="1"/>
    </location>
</feature>
<proteinExistence type="predicted"/>
<evidence type="ECO:0000313" key="1">
    <source>
        <dbReference type="EMBL" id="KAF2902425.1"/>
    </source>
</evidence>
<name>A0A8K0DL44_IGNLU</name>
<dbReference type="EMBL" id="VTPC01001304">
    <property type="protein sequence ID" value="KAF2902425.1"/>
    <property type="molecule type" value="Genomic_DNA"/>
</dbReference>
<comment type="caution">
    <text evidence="1">The sequence shown here is derived from an EMBL/GenBank/DDBJ whole genome shotgun (WGS) entry which is preliminary data.</text>
</comment>
<organism evidence="1 2">
    <name type="scientific">Ignelater luminosus</name>
    <name type="common">Cucubano</name>
    <name type="synonym">Pyrophorus luminosus</name>
    <dbReference type="NCBI Taxonomy" id="2038154"/>
    <lineage>
        <taxon>Eukaryota</taxon>
        <taxon>Metazoa</taxon>
        <taxon>Ecdysozoa</taxon>
        <taxon>Arthropoda</taxon>
        <taxon>Hexapoda</taxon>
        <taxon>Insecta</taxon>
        <taxon>Pterygota</taxon>
        <taxon>Neoptera</taxon>
        <taxon>Endopterygota</taxon>
        <taxon>Coleoptera</taxon>
        <taxon>Polyphaga</taxon>
        <taxon>Elateriformia</taxon>
        <taxon>Elateroidea</taxon>
        <taxon>Elateridae</taxon>
        <taxon>Agrypninae</taxon>
        <taxon>Pyrophorini</taxon>
        <taxon>Ignelater</taxon>
    </lineage>
</organism>
<accession>A0A8K0DL44</accession>
<sequence>IYLETWYRGAYRKMPFGVPRPWRDHTIDCCFCVIDLSRYKKPQDRKKIKYPLLESTRAPISHSVPLPPCSSTGTTKEEILNVANETQSDKDKVDYKSSEERHLLLVTRTDLNDLVRALNLLIEKAKLLGSRLSQ</sequence>
<evidence type="ECO:0000313" key="2">
    <source>
        <dbReference type="Proteomes" id="UP000801492"/>
    </source>
</evidence>
<dbReference type="Proteomes" id="UP000801492">
    <property type="component" value="Unassembled WGS sequence"/>
</dbReference>